<sequence>MEKQPSPTLLNLPHHAIAKIMFERWKLDRKYQPILSLLYTCKQLYYDHYHILYMLTPLVLGKSKDSTHPRDLQKWVRTRACCKIRTIYLIKPKKAIIMVVHRFPNLETVSISTSVNDIITILYKLPPSVSDLSLCITRNGMRKTVLEVVNVPTFKLKKLKFNSVCCIRRTRFSSFYDTIVGPITRNSTDPHYYKQFSPAKLVTILLAKLINGSLSTLQELDVETIHFDQVNLVLKSLMFNFGSPSKIQALKVDKLGWDQAATLDLIEICKKLHFTDNHLGLKYILQNQNGVVVQKVIANKRDR</sequence>
<evidence type="ECO:0000313" key="2">
    <source>
        <dbReference type="Proteomes" id="UP000590412"/>
    </source>
</evidence>
<reference evidence="1" key="1">
    <citation type="submission" date="2020-03" db="EMBL/GenBank/DDBJ databases">
        <title>FDA dAtabase for Regulatory Grade micrObial Sequences (FDA-ARGOS): Supporting development and validation of Infectious Disease Dx tests.</title>
        <authorList>
            <person name="Campos J."/>
            <person name="Goldberg B."/>
            <person name="Tallon L."/>
            <person name="Sadzewicz L."/>
            <person name="Vavikolanu K."/>
            <person name="Mehta A."/>
            <person name="Aluvathingal J."/>
            <person name="Nadendla S."/>
            <person name="Nandy P."/>
            <person name="Geyer C."/>
            <person name="Yan Y."/>
            <person name="Sichtig H."/>
        </authorList>
    </citation>
    <scope>NUCLEOTIDE SEQUENCE [LARGE SCALE GENOMIC DNA]</scope>
    <source>
        <strain evidence="1">FDAARGOS_652</strain>
    </source>
</reference>
<proteinExistence type="predicted"/>
<accession>A0A8X7NQQ6</accession>
<comment type="caution">
    <text evidence="1">The sequence shown here is derived from an EMBL/GenBank/DDBJ whole genome shotgun (WGS) entry which is preliminary data.</text>
</comment>
<dbReference type="AlphaFoldDB" id="A0A8X7NQQ6"/>
<evidence type="ECO:0000313" key="1">
    <source>
        <dbReference type="EMBL" id="KAF6057915.1"/>
    </source>
</evidence>
<name>A0A8X7NQQ6_CANPA</name>
<dbReference type="OrthoDB" id="4019058at2759"/>
<dbReference type="Proteomes" id="UP000590412">
    <property type="component" value="Unassembled WGS sequence"/>
</dbReference>
<gene>
    <name evidence="1" type="ORF">FOB60_002470</name>
</gene>
<organism evidence="1 2">
    <name type="scientific">Candida parapsilosis</name>
    <name type="common">Yeast</name>
    <dbReference type="NCBI Taxonomy" id="5480"/>
    <lineage>
        <taxon>Eukaryota</taxon>
        <taxon>Fungi</taxon>
        <taxon>Dikarya</taxon>
        <taxon>Ascomycota</taxon>
        <taxon>Saccharomycotina</taxon>
        <taxon>Pichiomycetes</taxon>
        <taxon>Debaryomycetaceae</taxon>
        <taxon>Candida/Lodderomyces clade</taxon>
        <taxon>Candida</taxon>
    </lineage>
</organism>
<protein>
    <submittedName>
        <fullName evidence="1">Uncharacterized protein</fullName>
    </submittedName>
</protein>
<dbReference type="EMBL" id="JABWAB010000003">
    <property type="protein sequence ID" value="KAF6057915.1"/>
    <property type="molecule type" value="Genomic_DNA"/>
</dbReference>